<keyword evidence="2" id="KW-1185">Reference proteome</keyword>
<gene>
    <name evidence="1" type="ORF">PHYBOEH_006844</name>
</gene>
<organism evidence="1 2">
    <name type="scientific">Phytophthora boehmeriae</name>
    <dbReference type="NCBI Taxonomy" id="109152"/>
    <lineage>
        <taxon>Eukaryota</taxon>
        <taxon>Sar</taxon>
        <taxon>Stramenopiles</taxon>
        <taxon>Oomycota</taxon>
        <taxon>Peronosporomycetes</taxon>
        <taxon>Peronosporales</taxon>
        <taxon>Peronosporaceae</taxon>
        <taxon>Phytophthora</taxon>
    </lineage>
</organism>
<evidence type="ECO:0000313" key="2">
    <source>
        <dbReference type="Proteomes" id="UP000693981"/>
    </source>
</evidence>
<accession>A0A8T1X335</accession>
<reference evidence="1" key="1">
    <citation type="submission" date="2021-02" db="EMBL/GenBank/DDBJ databases">
        <authorList>
            <person name="Palmer J.M."/>
        </authorList>
    </citation>
    <scope>NUCLEOTIDE SEQUENCE</scope>
    <source>
        <strain evidence="1">SCRP23</strain>
    </source>
</reference>
<comment type="caution">
    <text evidence="1">The sequence shown here is derived from an EMBL/GenBank/DDBJ whole genome shotgun (WGS) entry which is preliminary data.</text>
</comment>
<sequence length="185" mass="20921">MTNHVFASLNAAENYVRWRLNVSGSHELKILSEMPFLTKYLRFSSASLYLDPRVHRFYPKEASASMLCNGLAGELNAMAIFLGCRLSDGLSSFTNARGTAFFIGKTKNQQPVTDNVLWGAAHFIYEAMDLYPDENGRADERCMRWGNKYAKGTWKPMAGDAGVDLYQTDPFKCQVSKKVVDHRQF</sequence>
<dbReference type="AlphaFoldDB" id="A0A8T1X335"/>
<proteinExistence type="predicted"/>
<name>A0A8T1X335_9STRA</name>
<protein>
    <submittedName>
        <fullName evidence="1">Uncharacterized protein</fullName>
    </submittedName>
</protein>
<dbReference type="OrthoDB" id="105150at2759"/>
<dbReference type="Proteomes" id="UP000693981">
    <property type="component" value="Unassembled WGS sequence"/>
</dbReference>
<evidence type="ECO:0000313" key="1">
    <source>
        <dbReference type="EMBL" id="KAG7400136.1"/>
    </source>
</evidence>
<dbReference type="EMBL" id="JAGDFL010000037">
    <property type="protein sequence ID" value="KAG7400136.1"/>
    <property type="molecule type" value="Genomic_DNA"/>
</dbReference>